<name>A0AC59YE16_RANTA</name>
<evidence type="ECO:0000313" key="2">
    <source>
        <dbReference type="Proteomes" id="UP001162501"/>
    </source>
</evidence>
<reference evidence="1" key="1">
    <citation type="submission" date="2023-05" db="EMBL/GenBank/DDBJ databases">
        <authorList>
            <consortium name="ELIXIR-Norway"/>
        </authorList>
    </citation>
    <scope>NUCLEOTIDE SEQUENCE</scope>
</reference>
<sequence>MIQHYGPASMAAQLSFKGTPSGISSLTSPQAISRSHQQPSLRDCFLIPTVQLPVTAHTEETVSWT</sequence>
<dbReference type="EMBL" id="OX596097">
    <property type="protein sequence ID" value="CAM9597923.1"/>
    <property type="molecule type" value="Genomic_DNA"/>
</dbReference>
<evidence type="ECO:0000313" key="1">
    <source>
        <dbReference type="EMBL" id="CAM9597923.1"/>
    </source>
</evidence>
<dbReference type="Proteomes" id="UP001162501">
    <property type="component" value="Chromosome 13"/>
</dbReference>
<proteinExistence type="predicted"/>
<protein>
    <submittedName>
        <fullName evidence="1">Uncharacterized protein</fullName>
    </submittedName>
</protein>
<gene>
    <name evidence="1" type="ORF">MRATA1EN22A_LOCUS4774</name>
</gene>
<organism evidence="1 2">
    <name type="scientific">Rangifer tarandus platyrhynchus</name>
    <name type="common">Svalbard reindeer</name>
    <dbReference type="NCBI Taxonomy" id="3082113"/>
    <lineage>
        <taxon>Eukaryota</taxon>
        <taxon>Metazoa</taxon>
        <taxon>Chordata</taxon>
        <taxon>Craniata</taxon>
        <taxon>Vertebrata</taxon>
        <taxon>Euteleostomi</taxon>
        <taxon>Mammalia</taxon>
        <taxon>Eutheria</taxon>
        <taxon>Laurasiatheria</taxon>
        <taxon>Artiodactyla</taxon>
        <taxon>Ruminantia</taxon>
        <taxon>Pecora</taxon>
        <taxon>Cervidae</taxon>
        <taxon>Odocoileinae</taxon>
        <taxon>Rangifer</taxon>
    </lineage>
</organism>
<reference evidence="1" key="2">
    <citation type="submission" date="2025-03" db="EMBL/GenBank/DDBJ databases">
        <authorList>
            <consortium name="ELIXIR-Norway"/>
            <consortium name="Elixir Norway"/>
        </authorList>
    </citation>
    <scope>NUCLEOTIDE SEQUENCE</scope>
</reference>
<feature type="non-terminal residue" evidence="1">
    <location>
        <position position="65"/>
    </location>
</feature>
<accession>A0AC59YE16</accession>